<organism evidence="9 11">
    <name type="scientific">Streptomyces antibioticus</name>
    <dbReference type="NCBI Taxonomy" id="1890"/>
    <lineage>
        <taxon>Bacteria</taxon>
        <taxon>Bacillati</taxon>
        <taxon>Actinomycetota</taxon>
        <taxon>Actinomycetes</taxon>
        <taxon>Kitasatosporales</taxon>
        <taxon>Streptomycetaceae</taxon>
        <taxon>Streptomyces</taxon>
    </lineage>
</organism>
<keyword evidence="4" id="KW-0238">DNA-binding</keyword>
<dbReference type="InterPro" id="IPR013324">
    <property type="entry name" value="RNA_pol_sigma_r3/r4-like"/>
</dbReference>
<dbReference type="SUPFAM" id="SSF88659">
    <property type="entry name" value="Sigma3 and sigma4 domains of RNA polymerase sigma factors"/>
    <property type="match status" value="1"/>
</dbReference>
<keyword evidence="2" id="KW-0805">Transcription regulation</keyword>
<dbReference type="AlphaFoldDB" id="A0AAE7CKM0"/>
<keyword evidence="3" id="KW-0731">Sigma factor</keyword>
<keyword evidence="10" id="KW-1185">Reference proteome</keyword>
<evidence type="ECO:0000313" key="11">
    <source>
        <dbReference type="Proteomes" id="UP000502504"/>
    </source>
</evidence>
<evidence type="ECO:0000256" key="6">
    <source>
        <dbReference type="SAM" id="MobiDB-lite"/>
    </source>
</evidence>
<name>A0AAE7CKM0_STRAT</name>
<dbReference type="InterPro" id="IPR039425">
    <property type="entry name" value="RNA_pol_sigma-70-like"/>
</dbReference>
<dbReference type="Proteomes" id="UP000502504">
    <property type="component" value="Chromosome"/>
</dbReference>
<evidence type="ECO:0000313" key="10">
    <source>
        <dbReference type="Proteomes" id="UP000190306"/>
    </source>
</evidence>
<dbReference type="PANTHER" id="PTHR43133:SF8">
    <property type="entry name" value="RNA POLYMERASE SIGMA FACTOR HI_1459-RELATED"/>
    <property type="match status" value="1"/>
</dbReference>
<feature type="domain" description="RNA polymerase sigma factor 70 region 4 type 2" evidence="7">
    <location>
        <begin position="182"/>
        <end position="228"/>
    </location>
</feature>
<reference evidence="9 11" key="2">
    <citation type="submission" date="2020-03" db="EMBL/GenBank/DDBJ databases">
        <title>Is there a link between lipid content and antibiotic production in Streptomyces?</title>
        <authorList>
            <person name="David M."/>
            <person name="Lejeune C."/>
            <person name="Abreu S."/>
            <person name="Thibessard A."/>
            <person name="Leblond P."/>
            <person name="Chaminade P."/>
            <person name="Virolle M.-J."/>
        </authorList>
    </citation>
    <scope>NUCLEOTIDE SEQUENCE [LARGE SCALE GENOMIC DNA]</scope>
    <source>
        <strain evidence="9 11">DSM 41481</strain>
    </source>
</reference>
<dbReference type="Gene3D" id="1.10.10.10">
    <property type="entry name" value="Winged helix-like DNA-binding domain superfamily/Winged helix DNA-binding domain"/>
    <property type="match status" value="1"/>
</dbReference>
<feature type="compositionally biased region" description="Polar residues" evidence="6">
    <location>
        <begin position="1"/>
        <end position="10"/>
    </location>
</feature>
<feature type="region of interest" description="Disordered" evidence="6">
    <location>
        <begin position="1"/>
        <end position="48"/>
    </location>
</feature>
<keyword evidence="5" id="KW-0804">Transcription</keyword>
<protein>
    <submittedName>
        <fullName evidence="9">Sigma-70 family RNA polymerase sigma factor</fullName>
    </submittedName>
</protein>
<dbReference type="PANTHER" id="PTHR43133">
    <property type="entry name" value="RNA POLYMERASE ECF-TYPE SIGMA FACTO"/>
    <property type="match status" value="1"/>
</dbReference>
<dbReference type="Pfam" id="PF08281">
    <property type="entry name" value="Sigma70_r4_2"/>
    <property type="match status" value="1"/>
</dbReference>
<dbReference type="RefSeq" id="WP_078633602.1">
    <property type="nucleotide sequence ID" value="NZ_CM007717.1"/>
</dbReference>
<accession>A0AAE7CKM0</accession>
<evidence type="ECO:0000313" key="8">
    <source>
        <dbReference type="EMBL" id="OOQ52187.1"/>
    </source>
</evidence>
<evidence type="ECO:0000256" key="2">
    <source>
        <dbReference type="ARBA" id="ARBA00023015"/>
    </source>
</evidence>
<evidence type="ECO:0000259" key="7">
    <source>
        <dbReference type="Pfam" id="PF08281"/>
    </source>
</evidence>
<dbReference type="Proteomes" id="UP000190306">
    <property type="component" value="Chromosome"/>
</dbReference>
<evidence type="ECO:0000256" key="1">
    <source>
        <dbReference type="ARBA" id="ARBA00010641"/>
    </source>
</evidence>
<sequence>MNDDVGSSTPAPAPGTVARPLVPGGRSGTLVHHGPPSTASSAGGREADAEKAMAELIDSMPPEFWQFHARYARAYYAYTLIHLGDEAVSRYLVDMTFVYLAMDWRHVAPRPDHYAWSLLKDRVAAELEERGRTPAATETLAFSRAVQAAAAPFLASFRERFRAAYGCRDGELADEIELFEHMARLSERHFDVLVLQKALGFSTRDTALIMGVSPATVRSTRRNAKERLAAAMGCRLDPDPDPDADPDD</sequence>
<comment type="similarity">
    <text evidence="1">Belongs to the sigma-70 factor family. ECF subfamily.</text>
</comment>
<dbReference type="GO" id="GO:0003677">
    <property type="term" value="F:DNA binding"/>
    <property type="evidence" value="ECO:0007669"/>
    <property type="project" value="UniProtKB-KW"/>
</dbReference>
<proteinExistence type="inferred from homology"/>
<reference evidence="8 10" key="1">
    <citation type="submission" date="2015-07" db="EMBL/GenBank/DDBJ databases">
        <title>Draft Genome Sequence of Streptomyces antibioticus, IMRU 3720 reveals insights in the evolution of actinomycin biosynthetic gene clusters in Streptomyces.</title>
        <authorList>
            <person name="Crnovcic I."/>
            <person name="Ruckert C."/>
            <person name="Kalinowksi J."/>
            <person name="Keller U."/>
        </authorList>
    </citation>
    <scope>NUCLEOTIDE SEQUENCE [LARGE SCALE GENOMIC DNA]</scope>
    <source>
        <strain evidence="8 10">DSM 41481</strain>
    </source>
</reference>
<dbReference type="EMBL" id="LHQL01000008">
    <property type="protein sequence ID" value="OOQ52187.1"/>
    <property type="molecule type" value="Genomic_DNA"/>
</dbReference>
<gene>
    <name evidence="8" type="ORF">AFM16_14775</name>
    <name evidence="9" type="ORF">HCX60_14980</name>
</gene>
<dbReference type="GO" id="GO:0006352">
    <property type="term" value="P:DNA-templated transcription initiation"/>
    <property type="evidence" value="ECO:0007669"/>
    <property type="project" value="InterPro"/>
</dbReference>
<evidence type="ECO:0000256" key="4">
    <source>
        <dbReference type="ARBA" id="ARBA00023125"/>
    </source>
</evidence>
<dbReference type="GO" id="GO:0016987">
    <property type="term" value="F:sigma factor activity"/>
    <property type="evidence" value="ECO:0007669"/>
    <property type="project" value="UniProtKB-KW"/>
</dbReference>
<evidence type="ECO:0000256" key="3">
    <source>
        <dbReference type="ARBA" id="ARBA00023082"/>
    </source>
</evidence>
<dbReference type="GeneID" id="93957512"/>
<dbReference type="EMBL" id="CP050692">
    <property type="protein sequence ID" value="QIT44705.1"/>
    <property type="molecule type" value="Genomic_DNA"/>
</dbReference>
<evidence type="ECO:0000256" key="5">
    <source>
        <dbReference type="ARBA" id="ARBA00023163"/>
    </source>
</evidence>
<evidence type="ECO:0000313" key="9">
    <source>
        <dbReference type="EMBL" id="QIT44705.1"/>
    </source>
</evidence>
<dbReference type="InterPro" id="IPR036388">
    <property type="entry name" value="WH-like_DNA-bd_sf"/>
</dbReference>
<dbReference type="InterPro" id="IPR013249">
    <property type="entry name" value="RNA_pol_sigma70_r4_t2"/>
</dbReference>